<reference evidence="2 3" key="1">
    <citation type="journal article" date="2011" name="Front. Microbiol.">
        <title>Two Strains of Crocosphaera watsonii with Highly Conserved Genomes are Distinguished by Strain-Specific Features.</title>
        <authorList>
            <person name="Bench S.R."/>
            <person name="Ilikchyan I.N."/>
            <person name="Tripp H.J."/>
            <person name="Zehr J.P."/>
        </authorList>
    </citation>
    <scope>NUCLEOTIDE SEQUENCE [LARGE SCALE GENOMIC DNA]</scope>
    <source>
        <strain evidence="2 3">WH 0003</strain>
    </source>
</reference>
<keyword evidence="1" id="KW-0472">Membrane</keyword>
<proteinExistence type="predicted"/>
<evidence type="ECO:0000313" key="2">
    <source>
        <dbReference type="EMBL" id="EHJ10399.1"/>
    </source>
</evidence>
<comment type="caution">
    <text evidence="2">The sequence shown here is derived from an EMBL/GenBank/DDBJ whole genome shotgun (WGS) entry which is preliminary data.</text>
</comment>
<dbReference type="PATRIC" id="fig|423471.3.peg.4564"/>
<dbReference type="EMBL" id="AESD01000723">
    <property type="protein sequence ID" value="EHJ10399.1"/>
    <property type="molecule type" value="Genomic_DNA"/>
</dbReference>
<protein>
    <submittedName>
        <fullName evidence="2">Uncharacterized protein</fullName>
    </submittedName>
</protein>
<name>G5JBQ8_CROWT</name>
<accession>G5JBQ8</accession>
<gene>
    <name evidence="2" type="ORF">CWATWH0003_4872</name>
</gene>
<keyword evidence="1" id="KW-0812">Transmembrane</keyword>
<dbReference type="AlphaFoldDB" id="G5JBQ8"/>
<organism evidence="2 3">
    <name type="scientific">Crocosphaera watsonii WH 0003</name>
    <dbReference type="NCBI Taxonomy" id="423471"/>
    <lineage>
        <taxon>Bacteria</taxon>
        <taxon>Bacillati</taxon>
        <taxon>Cyanobacteriota</taxon>
        <taxon>Cyanophyceae</taxon>
        <taxon>Oscillatoriophycideae</taxon>
        <taxon>Chroococcales</taxon>
        <taxon>Aphanothecaceae</taxon>
        <taxon>Crocosphaera</taxon>
    </lineage>
</organism>
<sequence length="45" mass="5083">MRQGGGRGGRVGRKNIIYCLIPSTPPYFINFFSLTYAVLRPPRPD</sequence>
<dbReference type="Proteomes" id="UP000003477">
    <property type="component" value="Unassembled WGS sequence"/>
</dbReference>
<feature type="transmembrane region" description="Helical" evidence="1">
    <location>
        <begin position="16"/>
        <end position="39"/>
    </location>
</feature>
<keyword evidence="1" id="KW-1133">Transmembrane helix</keyword>
<evidence type="ECO:0000313" key="3">
    <source>
        <dbReference type="Proteomes" id="UP000003477"/>
    </source>
</evidence>
<evidence type="ECO:0000256" key="1">
    <source>
        <dbReference type="SAM" id="Phobius"/>
    </source>
</evidence>